<gene>
    <name evidence="2" type="ORF">PMO31116_00526</name>
</gene>
<feature type="compositionally biased region" description="Basic and acidic residues" evidence="1">
    <location>
        <begin position="1156"/>
        <end position="1167"/>
    </location>
</feature>
<dbReference type="Gene3D" id="2.30.30.940">
    <property type="match status" value="1"/>
</dbReference>
<dbReference type="Gene3D" id="3.40.50.300">
    <property type="entry name" value="P-loop containing nucleotide triphosphate hydrolases"/>
    <property type="match status" value="2"/>
</dbReference>
<evidence type="ECO:0000313" key="2">
    <source>
        <dbReference type="EMBL" id="VVD69502.1"/>
    </source>
</evidence>
<feature type="compositionally biased region" description="Low complexity" evidence="1">
    <location>
        <begin position="1113"/>
        <end position="1128"/>
    </location>
</feature>
<dbReference type="SUPFAM" id="SSF55464">
    <property type="entry name" value="Origin of replication-binding domain, RBD-like"/>
    <property type="match status" value="1"/>
</dbReference>
<keyword evidence="3" id="KW-1185">Reference proteome</keyword>
<dbReference type="InterPro" id="IPR027417">
    <property type="entry name" value="P-loop_NTPase"/>
</dbReference>
<feature type="compositionally biased region" description="Basic and acidic residues" evidence="1">
    <location>
        <begin position="1130"/>
        <end position="1140"/>
    </location>
</feature>
<organism evidence="2 3">
    <name type="scientific">Pandoraea morbifera</name>
    <dbReference type="NCBI Taxonomy" id="2508300"/>
    <lineage>
        <taxon>Bacteria</taxon>
        <taxon>Pseudomonadati</taxon>
        <taxon>Pseudomonadota</taxon>
        <taxon>Betaproteobacteria</taxon>
        <taxon>Burkholderiales</taxon>
        <taxon>Burkholderiaceae</taxon>
        <taxon>Pandoraea</taxon>
    </lineage>
</organism>
<dbReference type="EMBL" id="CABPSD010000001">
    <property type="protein sequence ID" value="VVD69502.1"/>
    <property type="molecule type" value="Genomic_DNA"/>
</dbReference>
<dbReference type="AlphaFoldDB" id="A0A5E4S469"/>
<protein>
    <submittedName>
        <fullName evidence="2">AAA family ATPase</fullName>
    </submittedName>
</protein>
<feature type="region of interest" description="Disordered" evidence="1">
    <location>
        <begin position="1090"/>
        <end position="1167"/>
    </location>
</feature>
<dbReference type="SUPFAM" id="SSF52540">
    <property type="entry name" value="P-loop containing nucleoside triphosphate hydrolases"/>
    <property type="match status" value="2"/>
</dbReference>
<reference evidence="2 3" key="1">
    <citation type="submission" date="2019-08" db="EMBL/GenBank/DDBJ databases">
        <authorList>
            <person name="Peeters C."/>
        </authorList>
    </citation>
    <scope>NUCLEOTIDE SEQUENCE [LARGE SCALE GENOMIC DNA]</scope>
    <source>
        <strain evidence="2 3">LMG 31116</strain>
    </source>
</reference>
<dbReference type="Pfam" id="PF13604">
    <property type="entry name" value="AAA_30"/>
    <property type="match status" value="1"/>
</dbReference>
<feature type="compositionally biased region" description="Basic residues" evidence="1">
    <location>
        <begin position="1100"/>
        <end position="1112"/>
    </location>
</feature>
<dbReference type="RefSeq" id="WP_150565321.1">
    <property type="nucleotide sequence ID" value="NZ_CABPSD010000001.1"/>
</dbReference>
<accession>A0A5E4S469</accession>
<sequence length="1167" mass="132718">MMCIDFMTMKDGEYHEMQFEYNQTAIKLAIKEAFPDDVEPDLGDPKYRHIIENNPFTAALMGTLSQTLGLKDQYFSLDVWQDITNGYVPASFVSDAAMQANDFEVLDTPRGKMIALTKNVSSINEDGTYKKPEKDRAIGTEFVFGMGENFSNTVARLASEDPQVLTDIRNEAMRVFEEHIIPAMLEDAQIRTGTNGVNIQGAREIFAACFMHIENRGTETSEPAPYVHFHLDLMNTALGNDGKLYALYAGDICAKKDEYTALFQRHFMPVLENKFGFEFAPVYLEEDKHNEYLTDEQRNICSYDLPDSWIPENVREHFGQRRQEILDAAGGLGADARELQRFSQREDKTDFSPKALFALWKTKMDAFGFTVESIKKRLNFNQTKPNTKSISDEQLADNFVRKHQEQQIAKRGQVLYISPEPITKEDAAAGITDPHVKALLSTVLDPKSIAAKIEQDKADQALVDKFMRKHKEVCFTESQFRAHIIKQLLHTHDPELAEREAARIFEKECLQMLSKEKSAEFEGFLAGSIENPHEERQAQIRYLREVRFTTRRVLQQEREIFEGFKSRENDAHFAFSENEAKDMVLAYEARMSALMGKEVKLSEGQRRAMMMSLSKNGAHAAILGRAGSGKSFALRGIKEAYEARGFQVIATAPTNKAAHGLGKDALFEEKDVSSLSQLLLDLDLGKRKLTPDMVILADEMGMACLDDYHRLVAHVNAAGAKLISVGEAEQIQSVSHGATFRVLTEHFHAERITEINRQKHAKHREMVENFACGNAKESMYFYYEEGSVSIEKTDNQKTARVAKDYLEDPTSMAQKFIVAGTNKEVEDINNAVREELKRQGKLSDKPEDEITLQDNKGFTRRFQIGDRVLFSKKFNSDDVEQQRVFNSDTGTIIEFKSQLNRLTKKTSIVAMRVQLDNGKQVWVNTNRPQPIKYGYAGTVHKSQGATYVNNYFVPSASLESMHTAYVAMSRHKEHVKVYLSDEMAAELERQEPDGQPTERMLALAERINAKVKGDMPNVESFKHVRAYLNEHANYIETDAKAPPHPLDRFMHVIKRMSQARFKKSTFDFNFIDNTQQHLYAAAKAARRAEIESPAPVVKQPKVKKPVKSKTKTKAAQAQKQMSAEQQQQLRARDKLKEAAVRKKVREQQQQIQTAIDKSKTKETEKQL</sequence>
<dbReference type="Proteomes" id="UP000368474">
    <property type="component" value="Unassembled WGS sequence"/>
</dbReference>
<dbReference type="CDD" id="cd18809">
    <property type="entry name" value="SF1_C_RecD"/>
    <property type="match status" value="1"/>
</dbReference>
<proteinExistence type="predicted"/>
<evidence type="ECO:0000313" key="3">
    <source>
        <dbReference type="Proteomes" id="UP000368474"/>
    </source>
</evidence>
<name>A0A5E4S469_9BURK</name>
<evidence type="ECO:0000256" key="1">
    <source>
        <dbReference type="SAM" id="MobiDB-lite"/>
    </source>
</evidence>